<dbReference type="PANTHER" id="PTHR28680:SF1">
    <property type="entry name" value="CENTROMERE PROTEIN X"/>
    <property type="match status" value="1"/>
</dbReference>
<feature type="compositionally biased region" description="Low complexity" evidence="7">
    <location>
        <begin position="95"/>
        <end position="111"/>
    </location>
</feature>
<gene>
    <name evidence="8" type="ORF">B0A49_03247</name>
    <name evidence="9" type="ORF">B0A49_03911</name>
</gene>
<keyword evidence="10" id="KW-1185">Reference proteome</keyword>
<feature type="compositionally biased region" description="Polar residues" evidence="7">
    <location>
        <begin position="43"/>
        <end position="53"/>
    </location>
</feature>
<dbReference type="GO" id="GO:0031297">
    <property type="term" value="P:replication fork processing"/>
    <property type="evidence" value="ECO:0007669"/>
    <property type="project" value="TreeGrafter"/>
</dbReference>
<evidence type="ECO:0000313" key="10">
    <source>
        <dbReference type="Proteomes" id="UP000308768"/>
    </source>
</evidence>
<evidence type="ECO:0000256" key="6">
    <source>
        <dbReference type="ARBA" id="ARBA00023242"/>
    </source>
</evidence>
<accession>A0A4U0WY41</accession>
<evidence type="ECO:0000256" key="4">
    <source>
        <dbReference type="ARBA" id="ARBA00023125"/>
    </source>
</evidence>
<dbReference type="InterPro" id="IPR009072">
    <property type="entry name" value="Histone-fold"/>
</dbReference>
<organism evidence="8 10">
    <name type="scientific">Cryomyces minteri</name>
    <dbReference type="NCBI Taxonomy" id="331657"/>
    <lineage>
        <taxon>Eukaryota</taxon>
        <taxon>Fungi</taxon>
        <taxon>Dikarya</taxon>
        <taxon>Ascomycota</taxon>
        <taxon>Pezizomycotina</taxon>
        <taxon>Dothideomycetes</taxon>
        <taxon>Dothideomycetes incertae sedis</taxon>
        <taxon>Cryomyces</taxon>
    </lineage>
</organism>
<evidence type="ECO:0000256" key="7">
    <source>
        <dbReference type="SAM" id="MobiDB-lite"/>
    </source>
</evidence>
<evidence type="ECO:0000256" key="2">
    <source>
        <dbReference type="ARBA" id="ARBA00009359"/>
    </source>
</evidence>
<evidence type="ECO:0000256" key="5">
    <source>
        <dbReference type="ARBA" id="ARBA00023204"/>
    </source>
</evidence>
<dbReference type="Pfam" id="PF09415">
    <property type="entry name" value="CENP-X"/>
    <property type="match status" value="1"/>
</dbReference>
<comment type="caution">
    <text evidence="8">The sequence shown here is derived from an EMBL/GenBank/DDBJ whole genome shotgun (WGS) entry which is preliminary data.</text>
</comment>
<keyword evidence="6" id="KW-0539">Nucleus</keyword>
<dbReference type="GO" id="GO:0006281">
    <property type="term" value="P:DNA repair"/>
    <property type="evidence" value="ECO:0007669"/>
    <property type="project" value="UniProtKB-KW"/>
</dbReference>
<reference evidence="8 10" key="1">
    <citation type="submission" date="2017-03" db="EMBL/GenBank/DDBJ databases">
        <title>Genomes of endolithic fungi from Antarctica.</title>
        <authorList>
            <person name="Coleine C."/>
            <person name="Masonjones S."/>
            <person name="Stajich J.E."/>
        </authorList>
    </citation>
    <scope>NUCLEOTIDE SEQUENCE [LARGE SCALE GENOMIC DNA]</scope>
    <source>
        <strain evidence="8 10">CCFEE 5187</strain>
    </source>
</reference>
<dbReference type="GO" id="GO:0046982">
    <property type="term" value="F:protein heterodimerization activity"/>
    <property type="evidence" value="ECO:0007669"/>
    <property type="project" value="InterPro"/>
</dbReference>
<dbReference type="GO" id="GO:0000712">
    <property type="term" value="P:resolution of meiotic recombination intermediates"/>
    <property type="evidence" value="ECO:0007669"/>
    <property type="project" value="TreeGrafter"/>
</dbReference>
<name>A0A4U0WY41_9PEZI</name>
<feature type="compositionally biased region" description="Acidic residues" evidence="7">
    <location>
        <begin position="65"/>
        <end position="81"/>
    </location>
</feature>
<dbReference type="PANTHER" id="PTHR28680">
    <property type="entry name" value="CENTROMERE PROTEIN X"/>
    <property type="match status" value="1"/>
</dbReference>
<dbReference type="AlphaFoldDB" id="A0A4U0WY41"/>
<evidence type="ECO:0000256" key="3">
    <source>
        <dbReference type="ARBA" id="ARBA00022763"/>
    </source>
</evidence>
<dbReference type="Gene3D" id="1.10.20.10">
    <property type="entry name" value="Histone, subunit A"/>
    <property type="match status" value="1"/>
</dbReference>
<protein>
    <recommendedName>
        <fullName evidence="11">Centromere protein X</fullName>
    </recommendedName>
</protein>
<evidence type="ECO:0008006" key="11">
    <source>
        <dbReference type="Google" id="ProtNLM"/>
    </source>
</evidence>
<dbReference type="Proteomes" id="UP000308768">
    <property type="component" value="Unassembled WGS sequence"/>
</dbReference>
<dbReference type="CDD" id="cd22921">
    <property type="entry name" value="HFD_CENP-X"/>
    <property type="match status" value="1"/>
</dbReference>
<proteinExistence type="inferred from homology"/>
<keyword evidence="5" id="KW-0234">DNA repair</keyword>
<dbReference type="EMBL" id="NAJN01000792">
    <property type="protein sequence ID" value="TKA68714.1"/>
    <property type="molecule type" value="Genomic_DNA"/>
</dbReference>
<evidence type="ECO:0000313" key="8">
    <source>
        <dbReference type="EMBL" id="TKA68714.1"/>
    </source>
</evidence>
<keyword evidence="3" id="KW-0227">DNA damage</keyword>
<dbReference type="GO" id="GO:0071821">
    <property type="term" value="C:FANCM-MHF complex"/>
    <property type="evidence" value="ECO:0007669"/>
    <property type="project" value="TreeGrafter"/>
</dbReference>
<keyword evidence="4" id="KW-0238">DNA-binding</keyword>
<dbReference type="EMBL" id="NAJN01000276">
    <property type="protein sequence ID" value="TKA75713.1"/>
    <property type="molecule type" value="Genomic_DNA"/>
</dbReference>
<dbReference type="InterPro" id="IPR018552">
    <property type="entry name" value="CENP-X"/>
</dbReference>
<evidence type="ECO:0000313" key="9">
    <source>
        <dbReference type="EMBL" id="TKA75713.1"/>
    </source>
</evidence>
<dbReference type="GO" id="GO:0051382">
    <property type="term" value="P:kinetochore assembly"/>
    <property type="evidence" value="ECO:0007669"/>
    <property type="project" value="InterPro"/>
</dbReference>
<dbReference type="OrthoDB" id="2500381at2759"/>
<comment type="subcellular location">
    <subcellularLocation>
        <location evidence="1">Nucleus</location>
    </subcellularLocation>
</comment>
<sequence length="189" mass="20184">MPPARPTTGPAKRKGSSFKPPRPTKVTKPSTEQAKPASGRPPRNSTHGKSSTAKGKRPAPMVVSSEEEAPDTEDDEEQDISSDDRNTRRSGFTTASAVAAAAPPPASQDAPTIPRKLLARLLHEGFVNKDVRVGTEAMQVVGKYVETFVREAVARAALEREEADGGAVGEGFLDVEDLEKLAPQLLLDF</sequence>
<evidence type="ECO:0000256" key="1">
    <source>
        <dbReference type="ARBA" id="ARBA00004123"/>
    </source>
</evidence>
<feature type="region of interest" description="Disordered" evidence="7">
    <location>
        <begin position="1"/>
        <end position="111"/>
    </location>
</feature>
<comment type="similarity">
    <text evidence="2">Belongs to the CENP-X/MHF2 family.</text>
</comment>
<dbReference type="GO" id="GO:0003677">
    <property type="term" value="F:DNA binding"/>
    <property type="evidence" value="ECO:0007669"/>
    <property type="project" value="UniProtKB-KW"/>
</dbReference>